<gene>
    <name evidence="7" type="ORF">CVLEPA_LOCUS30726</name>
</gene>
<dbReference type="InterPro" id="IPR000436">
    <property type="entry name" value="Sushi_SCR_CCP_dom"/>
</dbReference>
<dbReference type="InterPro" id="IPR051277">
    <property type="entry name" value="SEZ6_CSMD_C4BPB_Regulators"/>
</dbReference>
<dbReference type="EMBL" id="CAWYQH010000163">
    <property type="protein sequence ID" value="CAK8697519.1"/>
    <property type="molecule type" value="Genomic_DNA"/>
</dbReference>
<dbReference type="PROSITE" id="PS50923">
    <property type="entry name" value="SUSHI"/>
    <property type="match status" value="8"/>
</dbReference>
<feature type="domain" description="Sushi" evidence="6">
    <location>
        <begin position="595"/>
        <end position="654"/>
    </location>
</feature>
<evidence type="ECO:0000256" key="1">
    <source>
        <dbReference type="ARBA" id="ARBA00022729"/>
    </source>
</evidence>
<protein>
    <submittedName>
        <fullName evidence="7">Uncharacterized protein</fullName>
    </submittedName>
</protein>
<feature type="domain" description="Sushi" evidence="6">
    <location>
        <begin position="655"/>
        <end position="717"/>
    </location>
</feature>
<keyword evidence="4" id="KW-0768">Sushi</keyword>
<evidence type="ECO:0000259" key="5">
    <source>
        <dbReference type="PROSITE" id="PS50234"/>
    </source>
</evidence>
<dbReference type="SUPFAM" id="SSF57535">
    <property type="entry name" value="Complement control module/SCR domain"/>
    <property type="match status" value="9"/>
</dbReference>
<comment type="caution">
    <text evidence="7">The sequence shown here is derived from an EMBL/GenBank/DDBJ whole genome shotgun (WGS) entry which is preliminary data.</text>
</comment>
<evidence type="ECO:0000259" key="6">
    <source>
        <dbReference type="PROSITE" id="PS50923"/>
    </source>
</evidence>
<evidence type="ECO:0000256" key="4">
    <source>
        <dbReference type="PROSITE-ProRule" id="PRU00302"/>
    </source>
</evidence>
<evidence type="ECO:0000256" key="3">
    <source>
        <dbReference type="ARBA" id="ARBA00023157"/>
    </source>
</evidence>
<feature type="domain" description="Sushi" evidence="6">
    <location>
        <begin position="469"/>
        <end position="532"/>
    </location>
</feature>
<dbReference type="InterPro" id="IPR002035">
    <property type="entry name" value="VWF_A"/>
</dbReference>
<dbReference type="Pfam" id="PF00084">
    <property type="entry name" value="Sushi"/>
    <property type="match status" value="9"/>
</dbReference>
<name>A0ABP0H3E9_CLALP</name>
<sequence length="915" mass="100272">MRSYCSKKLDTMKSLVVLIVILFIFNVEGLRCWICVNAPSDIACMLNGTMERCQPNQLACQNEVRRYGNGVRVTKRCKQAEACENNLDQNTRAPFSQCNAKNPASVCRCCCNSDGCNAMSLDCHDLQKSIVLKKTIFGTIDARPTCTDIGTPENGRKICTPKQVPAEIGTRCRFRCNYGYRLVGAVRSLCDFDPFGKGAIFNKPKPFCERRTCHTIQSDPENGRVVCTDLNRVGSVCNFTCDPGHKLLGRPSTECRPRGQWNRKQPICVKATCNPGFKNPSNGRVQCTDGSYMGSHCTFECTYGYALIGASYATCVAHIDHPYKARWSNGAHLCEKLSCEPLPAAPENGNIICERDGSGGKECAFSCDEGFMLVGSSSTRCINLDGGNVGIWTYPAPVCERIACLKHSPLTNGNVACTDENFVSSICSFTCDRGYEMDGMPVSVCAIMDDGAMSQVAKWSAPAPTCEPRRCSPLLDVSETIATTCDNDEFVGSTCHFYCDDNFALKGNESVICLPSEESNGIWSSDMPRCELIRCPYLESPENGEMMCSNENFANSVCGVSCDTGFELVGPEATRCEALTTIGVWNQPIPFCQPISCLSAHISPEHGSVVCTDEDNIDSMCFFSCNSGYSLAGLATSTCLLDATWSSPAAVCKPTICKEIPPIRNGRVVCTDSNRHSSVCNFRCNEEEGYSLFPPEHDQIMCLNDSLWNHPQPCCARDCPPYAVMDLVVMFDLSSFIGSSTWNKIKASVRQIIDSFVVSPNISRIGVLRHHRIADKRTEILLRQFPGDKAGLLEAYDDIPYIGEDTYTTEAFTHVTEKVLVEDNGDRPDVQDVLLVVSDGHSQDDVASIAEQLRSNGAQIFVVGVQSGDEGDVNKQQLLQIAATEENLVLAENSRKGLSDEVLAKITKKLCTNKC</sequence>
<feature type="disulfide bond" evidence="4">
    <location>
        <begin position="241"/>
        <end position="268"/>
    </location>
</feature>
<dbReference type="PANTHER" id="PTHR45656">
    <property type="entry name" value="PROTEIN CBR-CLEC-78"/>
    <property type="match status" value="1"/>
</dbReference>
<dbReference type="SUPFAM" id="SSF57302">
    <property type="entry name" value="Snake toxin-like"/>
    <property type="match status" value="1"/>
</dbReference>
<dbReference type="InterPro" id="IPR035976">
    <property type="entry name" value="Sushi/SCR/CCP_sf"/>
</dbReference>
<dbReference type="SMART" id="SM00327">
    <property type="entry name" value="VWA"/>
    <property type="match status" value="1"/>
</dbReference>
<keyword evidence="1" id="KW-0732">Signal</keyword>
<organism evidence="7 8">
    <name type="scientific">Clavelina lepadiformis</name>
    <name type="common">Light-bulb sea squirt</name>
    <name type="synonym">Ascidia lepadiformis</name>
    <dbReference type="NCBI Taxonomy" id="159417"/>
    <lineage>
        <taxon>Eukaryota</taxon>
        <taxon>Metazoa</taxon>
        <taxon>Chordata</taxon>
        <taxon>Tunicata</taxon>
        <taxon>Ascidiacea</taxon>
        <taxon>Aplousobranchia</taxon>
        <taxon>Clavelinidae</taxon>
        <taxon>Clavelina</taxon>
    </lineage>
</organism>
<feature type="disulfide bond" evidence="4">
    <location>
        <begin position="625"/>
        <end position="652"/>
    </location>
</feature>
<feature type="domain" description="Sushi" evidence="6">
    <location>
        <begin position="337"/>
        <end position="401"/>
    </location>
</feature>
<dbReference type="SUPFAM" id="SSF53300">
    <property type="entry name" value="vWA-like"/>
    <property type="match status" value="1"/>
</dbReference>
<dbReference type="SMART" id="SM00032">
    <property type="entry name" value="CCP"/>
    <property type="match status" value="9"/>
</dbReference>
<comment type="caution">
    <text evidence="4">Lacks conserved residue(s) required for the propagation of feature annotation.</text>
</comment>
<feature type="domain" description="Sushi" evidence="6">
    <location>
        <begin position="271"/>
        <end position="336"/>
    </location>
</feature>
<dbReference type="PROSITE" id="PS50234">
    <property type="entry name" value="VWFA"/>
    <property type="match status" value="1"/>
</dbReference>
<keyword evidence="8" id="KW-1185">Reference proteome</keyword>
<feature type="domain" description="Sushi" evidence="6">
    <location>
        <begin position="211"/>
        <end position="270"/>
    </location>
</feature>
<dbReference type="PANTHER" id="PTHR45656:SF4">
    <property type="entry name" value="PROTEIN CBR-CLEC-78"/>
    <property type="match status" value="1"/>
</dbReference>
<dbReference type="Gene3D" id="3.40.50.410">
    <property type="entry name" value="von Willebrand factor, type A domain"/>
    <property type="match status" value="1"/>
</dbReference>
<evidence type="ECO:0000313" key="7">
    <source>
        <dbReference type="EMBL" id="CAK8697519.1"/>
    </source>
</evidence>
<dbReference type="Gene3D" id="2.10.70.10">
    <property type="entry name" value="Complement Module, domain 1"/>
    <property type="match status" value="9"/>
</dbReference>
<dbReference type="CDD" id="cd00033">
    <property type="entry name" value="CCP"/>
    <property type="match status" value="9"/>
</dbReference>
<keyword evidence="2" id="KW-0677">Repeat</keyword>
<feature type="domain" description="Sushi" evidence="6">
    <location>
        <begin position="533"/>
        <end position="594"/>
    </location>
</feature>
<feature type="domain" description="VWFA" evidence="5">
    <location>
        <begin position="726"/>
        <end position="906"/>
    </location>
</feature>
<dbReference type="InterPro" id="IPR045860">
    <property type="entry name" value="Snake_toxin-like_sf"/>
</dbReference>
<reference evidence="7 8" key="1">
    <citation type="submission" date="2024-02" db="EMBL/GenBank/DDBJ databases">
        <authorList>
            <person name="Daric V."/>
            <person name="Darras S."/>
        </authorList>
    </citation>
    <scope>NUCLEOTIDE SEQUENCE [LARGE SCALE GENOMIC DNA]</scope>
</reference>
<dbReference type="Pfam" id="PF00092">
    <property type="entry name" value="VWA"/>
    <property type="match status" value="1"/>
</dbReference>
<feature type="domain" description="Sushi" evidence="6">
    <location>
        <begin position="402"/>
        <end position="468"/>
    </location>
</feature>
<accession>A0ABP0H3E9</accession>
<dbReference type="CDD" id="cd23539">
    <property type="entry name" value="TFP_LU_ECD_CinHb4_like"/>
    <property type="match status" value="1"/>
</dbReference>
<evidence type="ECO:0000256" key="2">
    <source>
        <dbReference type="ARBA" id="ARBA00022737"/>
    </source>
</evidence>
<dbReference type="InterPro" id="IPR036465">
    <property type="entry name" value="vWFA_dom_sf"/>
</dbReference>
<evidence type="ECO:0000313" key="8">
    <source>
        <dbReference type="Proteomes" id="UP001642483"/>
    </source>
</evidence>
<keyword evidence="3 4" id="KW-1015">Disulfide bond</keyword>
<dbReference type="Proteomes" id="UP001642483">
    <property type="component" value="Unassembled WGS sequence"/>
</dbReference>
<proteinExistence type="predicted"/>